<evidence type="ECO:0000313" key="3">
    <source>
        <dbReference type="EMBL" id="SFM45776.1"/>
    </source>
</evidence>
<evidence type="ECO:0000313" key="4">
    <source>
        <dbReference type="Proteomes" id="UP000183287"/>
    </source>
</evidence>
<feature type="chain" id="PRO_5010176663" evidence="2">
    <location>
        <begin position="24"/>
        <end position="115"/>
    </location>
</feature>
<keyword evidence="2" id="KW-0732">Signal</keyword>
<feature type="compositionally biased region" description="Low complexity" evidence="1">
    <location>
        <begin position="47"/>
        <end position="66"/>
    </location>
</feature>
<feature type="compositionally biased region" description="Low complexity" evidence="1">
    <location>
        <begin position="86"/>
        <end position="95"/>
    </location>
</feature>
<protein>
    <submittedName>
        <fullName evidence="3">Uncharacterized protein</fullName>
    </submittedName>
</protein>
<dbReference type="EMBL" id="FOUB01000029">
    <property type="protein sequence ID" value="SFM45776.1"/>
    <property type="molecule type" value="Genomic_DNA"/>
</dbReference>
<name>A0A1I4R1C6_9PROT</name>
<sequence>MYKSTLALIMLTTTFMFTSTVFAQSVTNDKRPGSGTSTPDTSRPQDSSASPGTTGTPRSPGTPSTPGGSGTTGSTPGGTPSGSGTTGAPSDSGTYGTPGGSGTSTTPGGSGSQRY</sequence>
<reference evidence="4" key="1">
    <citation type="submission" date="2016-10" db="EMBL/GenBank/DDBJ databases">
        <authorList>
            <person name="Varghese N."/>
            <person name="Submissions S."/>
        </authorList>
    </citation>
    <scope>NUCLEOTIDE SEQUENCE [LARGE SCALE GENOMIC DNA]</scope>
    <source>
        <strain evidence="4">Nm44</strain>
    </source>
</reference>
<proteinExistence type="predicted"/>
<feature type="signal peptide" evidence="2">
    <location>
        <begin position="1"/>
        <end position="23"/>
    </location>
</feature>
<dbReference type="RefSeq" id="WP_177198113.1">
    <property type="nucleotide sequence ID" value="NZ_FOUB01000029.1"/>
</dbReference>
<accession>A0A1I4R1C6</accession>
<dbReference type="Proteomes" id="UP000183287">
    <property type="component" value="Unassembled WGS sequence"/>
</dbReference>
<feature type="compositionally biased region" description="Polar residues" evidence="1">
    <location>
        <begin position="34"/>
        <end position="46"/>
    </location>
</feature>
<feature type="compositionally biased region" description="Gly residues" evidence="1">
    <location>
        <begin position="67"/>
        <end position="85"/>
    </location>
</feature>
<gene>
    <name evidence="3" type="ORF">SAMN05421863_102951</name>
</gene>
<evidence type="ECO:0000256" key="2">
    <source>
        <dbReference type="SAM" id="SignalP"/>
    </source>
</evidence>
<organism evidence="3 4">
    <name type="scientific">Nitrosomonas communis</name>
    <dbReference type="NCBI Taxonomy" id="44574"/>
    <lineage>
        <taxon>Bacteria</taxon>
        <taxon>Pseudomonadati</taxon>
        <taxon>Pseudomonadota</taxon>
        <taxon>Betaproteobacteria</taxon>
        <taxon>Nitrosomonadales</taxon>
        <taxon>Nitrosomonadaceae</taxon>
        <taxon>Nitrosomonas</taxon>
    </lineage>
</organism>
<dbReference type="AlphaFoldDB" id="A0A1I4R1C6"/>
<keyword evidence="4" id="KW-1185">Reference proteome</keyword>
<evidence type="ECO:0000256" key="1">
    <source>
        <dbReference type="SAM" id="MobiDB-lite"/>
    </source>
</evidence>
<feature type="region of interest" description="Disordered" evidence="1">
    <location>
        <begin position="26"/>
        <end position="115"/>
    </location>
</feature>
<feature type="compositionally biased region" description="Gly residues" evidence="1">
    <location>
        <begin position="96"/>
        <end position="115"/>
    </location>
</feature>